<dbReference type="GO" id="GO:0005737">
    <property type="term" value="C:cytoplasm"/>
    <property type="evidence" value="ECO:0007669"/>
    <property type="project" value="TreeGrafter"/>
</dbReference>
<feature type="domain" description="Hflx-type G" evidence="8">
    <location>
        <begin position="189"/>
        <end position="360"/>
    </location>
</feature>
<dbReference type="InterPro" id="IPR016496">
    <property type="entry name" value="GTPase_HflX"/>
</dbReference>
<dbReference type="Gene3D" id="3.40.50.11060">
    <property type="entry name" value="GTPase HflX, N-terminal domain"/>
    <property type="match status" value="1"/>
</dbReference>
<evidence type="ECO:0000313" key="9">
    <source>
        <dbReference type="EMBL" id="HEU98111.1"/>
    </source>
</evidence>
<dbReference type="Pfam" id="PF13167">
    <property type="entry name" value="GTP-bdg_N"/>
    <property type="match status" value="1"/>
</dbReference>
<gene>
    <name evidence="9" type="ORF">ENO36_04590</name>
</gene>
<keyword evidence="7" id="KW-0175">Coiled coil</keyword>
<dbReference type="PIRSF" id="PIRSF006809">
    <property type="entry name" value="GTP-binding_hflX_prd"/>
    <property type="match status" value="1"/>
</dbReference>
<dbReference type="SUPFAM" id="SSF52540">
    <property type="entry name" value="P-loop containing nucleoside triphosphate hydrolases"/>
    <property type="match status" value="1"/>
</dbReference>
<dbReference type="EMBL" id="DSFE01000095">
    <property type="protein sequence ID" value="HEU98111.1"/>
    <property type="molecule type" value="Genomic_DNA"/>
</dbReference>
<proteinExistence type="predicted"/>
<feature type="binding site" evidence="5">
    <location>
        <begin position="239"/>
        <end position="242"/>
    </location>
    <ligand>
        <name>GTP</name>
        <dbReference type="ChEBI" id="CHEBI:37565"/>
    </ligand>
</feature>
<feature type="coiled-coil region" evidence="7">
    <location>
        <begin position="155"/>
        <end position="182"/>
    </location>
</feature>
<dbReference type="GO" id="GO:0046872">
    <property type="term" value="F:metal ion binding"/>
    <property type="evidence" value="ECO:0007669"/>
    <property type="project" value="UniProtKB-KW"/>
</dbReference>
<feature type="binding site" evidence="5">
    <location>
        <begin position="195"/>
        <end position="202"/>
    </location>
    <ligand>
        <name>GTP</name>
        <dbReference type="ChEBI" id="CHEBI:37565"/>
    </ligand>
</feature>
<dbReference type="InterPro" id="IPR030394">
    <property type="entry name" value="G_HFLX_dom"/>
</dbReference>
<keyword evidence="1 6" id="KW-0479">Metal-binding</keyword>
<evidence type="ECO:0000256" key="7">
    <source>
        <dbReference type="SAM" id="Coils"/>
    </source>
</evidence>
<dbReference type="PANTHER" id="PTHR10229">
    <property type="entry name" value="GTP-BINDING PROTEIN HFLX"/>
    <property type="match status" value="1"/>
</dbReference>
<evidence type="ECO:0000259" key="8">
    <source>
        <dbReference type="PROSITE" id="PS51705"/>
    </source>
</evidence>
<organism evidence="9">
    <name type="scientific">Fervidicoccus fontis</name>
    <dbReference type="NCBI Taxonomy" id="683846"/>
    <lineage>
        <taxon>Archaea</taxon>
        <taxon>Thermoproteota</taxon>
        <taxon>Thermoprotei</taxon>
        <taxon>Fervidicoccales</taxon>
        <taxon>Fervidicoccaceae</taxon>
        <taxon>Fervidicoccus</taxon>
    </lineage>
</organism>
<accession>A0A7C2YK27</accession>
<feature type="binding site" evidence="5">
    <location>
        <begin position="307"/>
        <end position="310"/>
    </location>
    <ligand>
        <name>GTP</name>
        <dbReference type="ChEBI" id="CHEBI:37565"/>
    </ligand>
</feature>
<dbReference type="GO" id="GO:0043022">
    <property type="term" value="F:ribosome binding"/>
    <property type="evidence" value="ECO:0007669"/>
    <property type="project" value="TreeGrafter"/>
</dbReference>
<dbReference type="InterPro" id="IPR032305">
    <property type="entry name" value="GTP-bd_M"/>
</dbReference>
<feature type="binding site" evidence="5">
    <location>
        <begin position="220"/>
        <end position="224"/>
    </location>
    <ligand>
        <name>GTP</name>
        <dbReference type="ChEBI" id="CHEBI:37565"/>
    </ligand>
</feature>
<feature type="binding site" evidence="6">
    <location>
        <position position="222"/>
    </location>
    <ligand>
        <name>Mg(2+)</name>
        <dbReference type="ChEBI" id="CHEBI:18420"/>
    </ligand>
</feature>
<evidence type="ECO:0000256" key="6">
    <source>
        <dbReference type="PIRSR" id="PIRSR006809-2"/>
    </source>
</evidence>
<keyword evidence="3 6" id="KW-0460">Magnesium</keyword>
<dbReference type="InterPro" id="IPR025121">
    <property type="entry name" value="GTPase_HflX_N"/>
</dbReference>
<dbReference type="InterPro" id="IPR006073">
    <property type="entry name" value="GTP-bd"/>
</dbReference>
<dbReference type="Proteomes" id="UP000885664">
    <property type="component" value="Unassembled WGS sequence"/>
</dbReference>
<name>A0A7C2YK27_9CREN</name>
<evidence type="ECO:0000256" key="2">
    <source>
        <dbReference type="ARBA" id="ARBA00022741"/>
    </source>
</evidence>
<dbReference type="Pfam" id="PF01926">
    <property type="entry name" value="MMR_HSR1"/>
    <property type="match status" value="1"/>
</dbReference>
<dbReference type="PANTHER" id="PTHR10229:SF8">
    <property type="entry name" value="GTPASE HFLX"/>
    <property type="match status" value="1"/>
</dbReference>
<dbReference type="PROSITE" id="PS51705">
    <property type="entry name" value="G_HFLX"/>
    <property type="match status" value="1"/>
</dbReference>
<reference evidence="9" key="1">
    <citation type="journal article" date="2020" name="mSystems">
        <title>Genome- and Community-Level Interaction Insights into Carbon Utilization and Element Cycling Functions of Hydrothermarchaeota in Hydrothermal Sediment.</title>
        <authorList>
            <person name="Zhou Z."/>
            <person name="Liu Y."/>
            <person name="Xu W."/>
            <person name="Pan J."/>
            <person name="Luo Z.H."/>
            <person name="Li M."/>
        </authorList>
    </citation>
    <scope>NUCLEOTIDE SEQUENCE [LARGE SCALE GENOMIC DNA]</scope>
    <source>
        <strain evidence="9">SpSt-1259</strain>
    </source>
</reference>
<evidence type="ECO:0000256" key="4">
    <source>
        <dbReference type="ARBA" id="ARBA00023134"/>
    </source>
</evidence>
<dbReference type="InterPro" id="IPR027417">
    <property type="entry name" value="P-loop_NTPase"/>
</dbReference>
<evidence type="ECO:0000256" key="5">
    <source>
        <dbReference type="PIRSR" id="PIRSR006809-1"/>
    </source>
</evidence>
<protein>
    <submittedName>
        <fullName evidence="9">HflX family GTPase</fullName>
    </submittedName>
</protein>
<comment type="caution">
    <text evidence="9">The sequence shown here is derived from an EMBL/GenBank/DDBJ whole genome shotgun (WGS) entry which is preliminary data.</text>
</comment>
<dbReference type="AlphaFoldDB" id="A0A7C2YK27"/>
<sequence length="368" mass="41057">MICSLRSSVLLFEKSARPFILKELEILASVVGISIEEKVSIRVNGTGIRVSDYKLDELEKKLKETGSDLVLVQPDLPPSEKIAIMKKTKADVLDRTALLLEVFEVNAGSREAKLQIEVAKYKHEIPLLREILNRSKRGELPGFMAGGTYAIDRYYKQVRKSVARARRELEEIRKRRAVLRERRKKVGLPSVAIVGYANAGKTTLFNALTGNNKAVGPTPFTTLSPKTSRHLSLPMLLVDTVGFVLNVPPEIVEAFYGTLEEIKEADALIFALDIGEEEDVLEEQMKQAAETFSNLDSIYKPVVIAANKIDSVIEGDLERKAELIAARASKIFPKYLGTHLISALRRMGIEEVEEAVWLALNQRQECLG</sequence>
<keyword evidence="4 5" id="KW-0342">GTP-binding</keyword>
<dbReference type="InterPro" id="IPR042108">
    <property type="entry name" value="GTPase_HflX_N_sf"/>
</dbReference>
<dbReference type="Gene3D" id="6.10.250.2860">
    <property type="match status" value="1"/>
</dbReference>
<evidence type="ECO:0000256" key="1">
    <source>
        <dbReference type="ARBA" id="ARBA00022723"/>
    </source>
</evidence>
<feature type="binding site" evidence="5">
    <location>
        <begin position="342"/>
        <end position="344"/>
    </location>
    <ligand>
        <name>GTP</name>
        <dbReference type="ChEBI" id="CHEBI:37565"/>
    </ligand>
</feature>
<dbReference type="GO" id="GO:0005525">
    <property type="term" value="F:GTP binding"/>
    <property type="evidence" value="ECO:0007669"/>
    <property type="project" value="UniProtKB-KW"/>
</dbReference>
<evidence type="ECO:0000256" key="3">
    <source>
        <dbReference type="ARBA" id="ARBA00022842"/>
    </source>
</evidence>
<dbReference type="Gene3D" id="3.40.50.300">
    <property type="entry name" value="P-loop containing nucleotide triphosphate hydrolases"/>
    <property type="match status" value="1"/>
</dbReference>
<dbReference type="PRINTS" id="PR00326">
    <property type="entry name" value="GTP1OBG"/>
</dbReference>
<feature type="binding site" evidence="6">
    <location>
        <position position="202"/>
    </location>
    <ligand>
        <name>Mg(2+)</name>
        <dbReference type="ChEBI" id="CHEBI:18420"/>
    </ligand>
</feature>
<dbReference type="Pfam" id="PF16360">
    <property type="entry name" value="GTP-bdg_M"/>
    <property type="match status" value="1"/>
</dbReference>
<keyword evidence="2 5" id="KW-0547">Nucleotide-binding</keyword>
<comment type="cofactor">
    <cofactor evidence="6">
        <name>Mg(2+)</name>
        <dbReference type="ChEBI" id="CHEBI:18420"/>
    </cofactor>
</comment>